<keyword evidence="7" id="KW-0067">ATP-binding</keyword>
<evidence type="ECO:0000313" key="8">
    <source>
        <dbReference type="Proteomes" id="UP000266975"/>
    </source>
</evidence>
<proteinExistence type="predicted"/>
<dbReference type="Gene3D" id="3.30.565.10">
    <property type="entry name" value="Histidine kinase-like ATPase, C-terminal domain"/>
    <property type="match status" value="1"/>
</dbReference>
<evidence type="ECO:0000313" key="7">
    <source>
        <dbReference type="EMBL" id="RNE48829.1"/>
    </source>
</evidence>
<dbReference type="PANTHER" id="PTHR24421:SF61">
    <property type="entry name" value="OXYGEN SENSOR HISTIDINE KINASE NREB"/>
    <property type="match status" value="1"/>
</dbReference>
<evidence type="ECO:0000256" key="5">
    <source>
        <dbReference type="SAM" id="Phobius"/>
    </source>
</evidence>
<keyword evidence="5" id="KW-0472">Membrane</keyword>
<keyword evidence="5" id="KW-1133">Transmembrane helix</keyword>
<comment type="caution">
    <text evidence="7">The sequence shown here is derived from an EMBL/GenBank/DDBJ whole genome shotgun (WGS) entry which is preliminary data.</text>
</comment>
<dbReference type="OrthoDB" id="3534856at2"/>
<feature type="domain" description="Phage shock protein PspC N-terminal" evidence="6">
    <location>
        <begin position="24"/>
        <end position="74"/>
    </location>
</feature>
<keyword evidence="8" id="KW-1185">Reference proteome</keyword>
<dbReference type="RefSeq" id="WP_123047966.1">
    <property type="nucleotide sequence ID" value="NZ_PTJO01000004.1"/>
</dbReference>
<keyword evidence="3" id="KW-0902">Two-component regulatory system</keyword>
<feature type="transmembrane region" description="Helical" evidence="5">
    <location>
        <begin position="174"/>
        <end position="198"/>
    </location>
</feature>
<gene>
    <name evidence="7" type="ORF">C5L39_05885</name>
</gene>
<evidence type="ECO:0000256" key="3">
    <source>
        <dbReference type="ARBA" id="ARBA00023012"/>
    </source>
</evidence>
<evidence type="ECO:0000259" key="6">
    <source>
        <dbReference type="Pfam" id="PF04024"/>
    </source>
</evidence>
<dbReference type="InterPro" id="IPR050482">
    <property type="entry name" value="Sensor_HK_TwoCompSys"/>
</dbReference>
<keyword evidence="1" id="KW-0808">Transferase</keyword>
<dbReference type="InterPro" id="IPR007168">
    <property type="entry name" value="Phageshock_PspC_N"/>
</dbReference>
<dbReference type="AlphaFoldDB" id="A0A3M8K7I3"/>
<sequence>MSSSSSSLPYAQDRSGPRPYPVYARPRSGRVVAGVASGIALHLRVDVFYVRLAFLLGAFLSGLGVLAYAGLWMVSKTSEQLPEAPRRVALSKPINLGLVVLGGIGFIVSVGLVSGLPGAVFFPLMIVGVGAVLAWQAYDRGLNSGLSYLSIIGGAALVLSGVVLTVFSTNHSSGFVTAVIAVGLTLAGVTVLGMPLLLRLLDTMASERAAKAASEERAEIASRLHDSVLQTLALIQKQADNPDEVTKLARGQERELRQWLFEAQEKVSSSVFSAVEIACGEVEDLFGIRIAPVTVGSDRELTEQTQMVILAAREAMVNAAKHAGVDKLDVYAELVGDQLSVFVRDRGVGFDLDAVSEDRHGIRESIQGRMDRLGGSVLIHSALGEGTEVSLSLALPVS</sequence>
<organism evidence="7 8">
    <name type="scientific">Corynebacterium alimapuense</name>
    <dbReference type="NCBI Taxonomy" id="1576874"/>
    <lineage>
        <taxon>Bacteria</taxon>
        <taxon>Bacillati</taxon>
        <taxon>Actinomycetota</taxon>
        <taxon>Actinomycetes</taxon>
        <taxon>Mycobacteriales</taxon>
        <taxon>Corynebacteriaceae</taxon>
        <taxon>Corynebacterium</taxon>
    </lineage>
</organism>
<dbReference type="GO" id="GO:0000160">
    <property type="term" value="P:phosphorelay signal transduction system"/>
    <property type="evidence" value="ECO:0007669"/>
    <property type="project" value="UniProtKB-KW"/>
</dbReference>
<dbReference type="PANTHER" id="PTHR24421">
    <property type="entry name" value="NITRATE/NITRITE SENSOR PROTEIN NARX-RELATED"/>
    <property type="match status" value="1"/>
</dbReference>
<keyword evidence="7" id="KW-0547">Nucleotide-binding</keyword>
<evidence type="ECO:0000256" key="4">
    <source>
        <dbReference type="SAM" id="MobiDB-lite"/>
    </source>
</evidence>
<keyword evidence="5" id="KW-0812">Transmembrane</keyword>
<name>A0A3M8K7I3_9CORY</name>
<keyword evidence="2" id="KW-0418">Kinase</keyword>
<dbReference type="Pfam" id="PF04024">
    <property type="entry name" value="PspC"/>
    <property type="match status" value="1"/>
</dbReference>
<feature type="transmembrane region" description="Helical" evidence="5">
    <location>
        <begin position="119"/>
        <end position="138"/>
    </location>
</feature>
<protein>
    <submittedName>
        <fullName evidence="7">ATP-binding protein</fullName>
    </submittedName>
</protein>
<feature type="transmembrane region" description="Helical" evidence="5">
    <location>
        <begin position="94"/>
        <end position="113"/>
    </location>
</feature>
<evidence type="ECO:0000256" key="1">
    <source>
        <dbReference type="ARBA" id="ARBA00022679"/>
    </source>
</evidence>
<dbReference type="Proteomes" id="UP000266975">
    <property type="component" value="Unassembled WGS sequence"/>
</dbReference>
<dbReference type="Gene3D" id="1.20.5.1930">
    <property type="match status" value="1"/>
</dbReference>
<dbReference type="SUPFAM" id="SSF55874">
    <property type="entry name" value="ATPase domain of HSP90 chaperone/DNA topoisomerase II/histidine kinase"/>
    <property type="match status" value="1"/>
</dbReference>
<accession>A0A3M8K7I3</accession>
<reference evidence="7 8" key="1">
    <citation type="submission" date="2018-02" db="EMBL/GenBank/DDBJ databases">
        <title>Corynebacterium alimpuense sp. nov., a marine obligate actinomycete isolated from sediments of Valparaiso bay, Chile.</title>
        <authorList>
            <person name="Claverias F."/>
            <person name="Gonzales-Siles L."/>
            <person name="Salva-Serra F."/>
            <person name="Inganaes E."/>
            <person name="Molin K."/>
            <person name="Cumsille A."/>
            <person name="Undabarrena A."/>
            <person name="Couve E."/>
            <person name="Moore E.R.B."/>
            <person name="Gomila M."/>
            <person name="Camara B."/>
        </authorList>
    </citation>
    <scope>NUCLEOTIDE SEQUENCE [LARGE SCALE GENOMIC DNA]</scope>
    <source>
        <strain evidence="7 8">CCUG 69366</strain>
    </source>
</reference>
<dbReference type="GO" id="GO:0016301">
    <property type="term" value="F:kinase activity"/>
    <property type="evidence" value="ECO:0007669"/>
    <property type="project" value="UniProtKB-KW"/>
</dbReference>
<evidence type="ECO:0000256" key="2">
    <source>
        <dbReference type="ARBA" id="ARBA00022777"/>
    </source>
</evidence>
<dbReference type="GO" id="GO:0005524">
    <property type="term" value="F:ATP binding"/>
    <property type="evidence" value="ECO:0007669"/>
    <property type="project" value="UniProtKB-KW"/>
</dbReference>
<feature type="transmembrane region" description="Helical" evidence="5">
    <location>
        <begin position="145"/>
        <end position="168"/>
    </location>
</feature>
<dbReference type="CDD" id="cd16917">
    <property type="entry name" value="HATPase_UhpB-NarQ-NarX-like"/>
    <property type="match status" value="1"/>
</dbReference>
<dbReference type="EMBL" id="PTJO01000004">
    <property type="protein sequence ID" value="RNE48829.1"/>
    <property type="molecule type" value="Genomic_DNA"/>
</dbReference>
<feature type="region of interest" description="Disordered" evidence="4">
    <location>
        <begin position="1"/>
        <end position="20"/>
    </location>
</feature>
<feature type="transmembrane region" description="Helical" evidence="5">
    <location>
        <begin position="52"/>
        <end position="74"/>
    </location>
</feature>
<dbReference type="InterPro" id="IPR036890">
    <property type="entry name" value="HATPase_C_sf"/>
</dbReference>